<evidence type="ECO:0000256" key="2">
    <source>
        <dbReference type="ARBA" id="ARBA00022679"/>
    </source>
</evidence>
<dbReference type="PANTHER" id="PTHR22807">
    <property type="entry name" value="NOP2 YEAST -RELATED NOL1/NOP2/FMU SUN DOMAIN-CONTAINING"/>
    <property type="match status" value="1"/>
</dbReference>
<dbReference type="AlphaFoldDB" id="A4S2S3"/>
<comment type="similarity">
    <text evidence="5">Belongs to the class I-like SAM-binding methyltransferase superfamily. RsmB/NOP family.</text>
</comment>
<dbReference type="InterPro" id="IPR023267">
    <property type="entry name" value="RCMT"/>
</dbReference>
<dbReference type="RefSeq" id="XP_001419585.1">
    <property type="nucleotide sequence ID" value="XM_001419548.1"/>
</dbReference>
<name>A4S2S3_OSTLU</name>
<comment type="caution">
    <text evidence="5">Lacks conserved residue(s) required for the propagation of feature annotation.</text>
</comment>
<dbReference type="PROSITE" id="PS51686">
    <property type="entry name" value="SAM_MT_RSMB_NOP"/>
    <property type="match status" value="1"/>
</dbReference>
<reference evidence="7 8" key="1">
    <citation type="journal article" date="2007" name="Proc. Natl. Acad. Sci. U.S.A.">
        <title>The tiny eukaryote Ostreococcus provides genomic insights into the paradox of plankton speciation.</title>
        <authorList>
            <person name="Palenik B."/>
            <person name="Grimwood J."/>
            <person name="Aerts A."/>
            <person name="Rouze P."/>
            <person name="Salamov A."/>
            <person name="Putnam N."/>
            <person name="Dupont C."/>
            <person name="Jorgensen R."/>
            <person name="Derelle E."/>
            <person name="Rombauts S."/>
            <person name="Zhou K."/>
            <person name="Otillar R."/>
            <person name="Merchant S.S."/>
            <person name="Podell S."/>
            <person name="Gaasterland T."/>
            <person name="Napoli C."/>
            <person name="Gendler K."/>
            <person name="Manuell A."/>
            <person name="Tai V."/>
            <person name="Vallon O."/>
            <person name="Piganeau G."/>
            <person name="Jancek S."/>
            <person name="Heijde M."/>
            <person name="Jabbari K."/>
            <person name="Bowler C."/>
            <person name="Lohr M."/>
            <person name="Robbens S."/>
            <person name="Werner G."/>
            <person name="Dubchak I."/>
            <person name="Pazour G.J."/>
            <person name="Ren Q."/>
            <person name="Paulsen I."/>
            <person name="Delwiche C."/>
            <person name="Schmutz J."/>
            <person name="Rokhsar D."/>
            <person name="Van de Peer Y."/>
            <person name="Moreau H."/>
            <person name="Grigoriev I.V."/>
        </authorList>
    </citation>
    <scope>NUCLEOTIDE SEQUENCE [LARGE SCALE GENOMIC DNA]</scope>
    <source>
        <strain evidence="7 8">CCE9901</strain>
    </source>
</reference>
<dbReference type="Pfam" id="PF01189">
    <property type="entry name" value="Methyltr_RsmB-F"/>
    <property type="match status" value="1"/>
</dbReference>
<dbReference type="PRINTS" id="PR02008">
    <property type="entry name" value="RCMTFAMILY"/>
</dbReference>
<keyword evidence="1 5" id="KW-0489">Methyltransferase</keyword>
<dbReference type="GO" id="GO:0008173">
    <property type="term" value="F:RNA methyltransferase activity"/>
    <property type="evidence" value="ECO:0007669"/>
    <property type="project" value="InterPro"/>
</dbReference>
<dbReference type="PANTHER" id="PTHR22807:SF53">
    <property type="entry name" value="RIBOSOMAL RNA SMALL SUBUNIT METHYLTRANSFERASE B-RELATED"/>
    <property type="match status" value="1"/>
</dbReference>
<keyword evidence="3 5" id="KW-0949">S-adenosyl-L-methionine</keyword>
<sequence>MYWSGDRGSGGRAVVPSAEDARAMYGDGAADLRIAAREENVRWSSDDAIAVGQKTALPRPLVDALIREYGREEALAFGAAINAPGPVTCRANGALARGGADEVAAMLAREGIRTEKTKYGLAAPLAFVLPDGPPKNGGIFGCDVWRRGYFEVMDEGSQCIANAVGAREGERILDACAGNGGKTLAMAANMNGHGEICAFDIDKRRLLHLKANAARARVDALVTTTESLDELASESFDAILVDAPCSSVGALRRTPSLRHSYDDPRELAKVQAEILDGVARLLKPGGRLVYATCSVLSIENQDVAEAFERKHDDFAPWPFEDSVLTSPAVELRSHERLFLPHVHGTDGFFIARFVRRTAD</sequence>
<evidence type="ECO:0000313" key="8">
    <source>
        <dbReference type="Proteomes" id="UP000001568"/>
    </source>
</evidence>
<dbReference type="OrthoDB" id="4418812at2759"/>
<keyword evidence="2 5" id="KW-0808">Transferase</keyword>
<dbReference type="CDD" id="cd02440">
    <property type="entry name" value="AdoMet_MTases"/>
    <property type="match status" value="1"/>
</dbReference>
<dbReference type="eggNOG" id="KOG1122">
    <property type="taxonomic scope" value="Eukaryota"/>
</dbReference>
<dbReference type="KEGG" id="olu:OSTLU_46635"/>
<dbReference type="InterPro" id="IPR001678">
    <property type="entry name" value="MeTrfase_RsmB-F_NOP2_dom"/>
</dbReference>
<dbReference type="Gene3D" id="3.40.50.150">
    <property type="entry name" value="Vaccinia Virus protein VP39"/>
    <property type="match status" value="1"/>
</dbReference>
<feature type="active site" description="Nucleophile" evidence="5">
    <location>
        <position position="293"/>
    </location>
</feature>
<evidence type="ECO:0000313" key="7">
    <source>
        <dbReference type="EMBL" id="ABO97878.1"/>
    </source>
</evidence>
<accession>A4S2S3</accession>
<keyword evidence="8" id="KW-1185">Reference proteome</keyword>
<feature type="binding site" evidence="5">
    <location>
        <position position="242"/>
    </location>
    <ligand>
        <name>S-adenosyl-L-methionine</name>
        <dbReference type="ChEBI" id="CHEBI:59789"/>
    </ligand>
</feature>
<dbReference type="InterPro" id="IPR049560">
    <property type="entry name" value="MeTrfase_RsmB-F_NOP2_cat"/>
</dbReference>
<protein>
    <recommendedName>
        <fullName evidence="6">SAM-dependent MTase RsmB/NOP-type domain-containing protein</fullName>
    </recommendedName>
</protein>
<dbReference type="Gramene" id="ABO97878">
    <property type="protein sequence ID" value="ABO97878"/>
    <property type="gene ID" value="OSTLU_46635"/>
</dbReference>
<evidence type="ECO:0000256" key="3">
    <source>
        <dbReference type="ARBA" id="ARBA00022691"/>
    </source>
</evidence>
<keyword evidence="4 5" id="KW-0694">RNA-binding</keyword>
<dbReference type="EMBL" id="CP000589">
    <property type="protein sequence ID" value="ABO97878.1"/>
    <property type="molecule type" value="Genomic_DNA"/>
</dbReference>
<dbReference type="SUPFAM" id="SSF53335">
    <property type="entry name" value="S-adenosyl-L-methionine-dependent methyltransferases"/>
    <property type="match status" value="1"/>
</dbReference>
<dbReference type="InterPro" id="IPR029063">
    <property type="entry name" value="SAM-dependent_MTases_sf"/>
</dbReference>
<dbReference type="GeneID" id="5003799"/>
<dbReference type="HOGENOM" id="CLU_005316_0_2_1"/>
<organism evidence="7 8">
    <name type="scientific">Ostreococcus lucimarinus (strain CCE9901)</name>
    <dbReference type="NCBI Taxonomy" id="436017"/>
    <lineage>
        <taxon>Eukaryota</taxon>
        <taxon>Viridiplantae</taxon>
        <taxon>Chlorophyta</taxon>
        <taxon>Mamiellophyceae</taxon>
        <taxon>Mamiellales</taxon>
        <taxon>Bathycoccaceae</taxon>
        <taxon>Ostreococcus</taxon>
    </lineage>
</organism>
<gene>
    <name evidence="7" type="ORF">OSTLU_46635</name>
</gene>
<feature type="binding site" evidence="5">
    <location>
        <position position="200"/>
    </location>
    <ligand>
        <name>S-adenosyl-L-methionine</name>
        <dbReference type="ChEBI" id="CHEBI:59789"/>
    </ligand>
</feature>
<proteinExistence type="inferred from homology"/>
<dbReference type="SMR" id="A4S2S3"/>
<evidence type="ECO:0000259" key="6">
    <source>
        <dbReference type="PROSITE" id="PS51686"/>
    </source>
</evidence>
<feature type="domain" description="SAM-dependent MTase RsmB/NOP-type" evidence="6">
    <location>
        <begin position="77"/>
        <end position="356"/>
    </location>
</feature>
<dbReference type="STRING" id="436017.A4S2S3"/>
<dbReference type="GO" id="GO:0003723">
    <property type="term" value="F:RNA binding"/>
    <property type="evidence" value="ECO:0007669"/>
    <property type="project" value="UniProtKB-UniRule"/>
</dbReference>
<dbReference type="GO" id="GO:0001510">
    <property type="term" value="P:RNA methylation"/>
    <property type="evidence" value="ECO:0007669"/>
    <property type="project" value="InterPro"/>
</dbReference>
<evidence type="ECO:0000256" key="5">
    <source>
        <dbReference type="PROSITE-ProRule" id="PRU01023"/>
    </source>
</evidence>
<evidence type="ECO:0000256" key="4">
    <source>
        <dbReference type="ARBA" id="ARBA00022884"/>
    </source>
</evidence>
<evidence type="ECO:0000256" key="1">
    <source>
        <dbReference type="ARBA" id="ARBA00022603"/>
    </source>
</evidence>
<dbReference type="Proteomes" id="UP000001568">
    <property type="component" value="Chromosome 9"/>
</dbReference>